<dbReference type="InterPro" id="IPR025048">
    <property type="entry name" value="DUF3987"/>
</dbReference>
<organism evidence="1 2">
    <name type="scientific">Pseudomonas nitroreducens</name>
    <dbReference type="NCBI Taxonomy" id="46680"/>
    <lineage>
        <taxon>Bacteria</taxon>
        <taxon>Pseudomonadati</taxon>
        <taxon>Pseudomonadota</taxon>
        <taxon>Gammaproteobacteria</taxon>
        <taxon>Pseudomonadales</taxon>
        <taxon>Pseudomonadaceae</taxon>
        <taxon>Pseudomonas</taxon>
    </lineage>
</organism>
<name>A0A7W7KSZ4_PSENT</name>
<sequence>MSARRQFARLPMIDSFFPNTIPGEILQGVVDEVSRNIQAPRPLILFSALTAISIAVQGKFDVRKPNGQVIPASLMLFLIADSGERKSTVENIFLEAIREVQTEKEKEYRAACEEWKIKRKVWAVKEKKLLKEIERSKSGESGVDSIYALLAEHAKNEPVKPRRIKFLYDDATPESLFYGLHSDFPSAGLISGEGGGILGGAVMREMCKLNSIWSGDSIDVSRKTSESFVVENARLTTSLMVQDSVFQKYMQRSGTVARGAGLWARFLVCQPKTKQGERFVENLTQSWEYRGVFSRRLREILDSAVYSISCGDLERKICEFSPEAKEVWLGVYNSIEREMDAKGRFCEMTDYASKLADNIARVAAIIHVFEGGAGAISLSTLEFSIKLCFWCSDEFYRIFVPPQPEPEEVVDARALDEWLFDLWKQGGDWVKINYIRKYGPNKIRSKVRLERALEELRRARKIIYSERHGCACIEILNP</sequence>
<dbReference type="Proteomes" id="UP000566995">
    <property type="component" value="Unassembled WGS sequence"/>
</dbReference>
<proteinExistence type="predicted"/>
<comment type="caution">
    <text evidence="1">The sequence shown here is derived from an EMBL/GenBank/DDBJ whole genome shotgun (WGS) entry which is preliminary data.</text>
</comment>
<dbReference type="AlphaFoldDB" id="A0A7W7KSZ4"/>
<evidence type="ECO:0008006" key="3">
    <source>
        <dbReference type="Google" id="ProtNLM"/>
    </source>
</evidence>
<evidence type="ECO:0000313" key="1">
    <source>
        <dbReference type="EMBL" id="MBB4868256.1"/>
    </source>
</evidence>
<dbReference type="RefSeq" id="WP_184598936.1">
    <property type="nucleotide sequence ID" value="NZ_JACHLI010000069.1"/>
</dbReference>
<evidence type="ECO:0000313" key="2">
    <source>
        <dbReference type="Proteomes" id="UP000566995"/>
    </source>
</evidence>
<reference evidence="1 2" key="1">
    <citation type="submission" date="2020-08" db="EMBL/GenBank/DDBJ databases">
        <title>Functional genomics of gut bacteria from endangered species of beetles.</title>
        <authorList>
            <person name="Carlos-Shanley C."/>
        </authorList>
    </citation>
    <scope>NUCLEOTIDE SEQUENCE [LARGE SCALE GENOMIC DNA]</scope>
    <source>
        <strain evidence="1 2">S00179</strain>
    </source>
</reference>
<protein>
    <recommendedName>
        <fullName evidence="3">DUF3987 domain-containing protein</fullName>
    </recommendedName>
</protein>
<gene>
    <name evidence="1" type="ORF">HNP46_007176</name>
</gene>
<dbReference type="EMBL" id="JACHLI010000069">
    <property type="protein sequence ID" value="MBB4868256.1"/>
    <property type="molecule type" value="Genomic_DNA"/>
</dbReference>
<accession>A0A7W7KSZ4</accession>
<dbReference type="Pfam" id="PF13148">
    <property type="entry name" value="DUF3987"/>
    <property type="match status" value="1"/>
</dbReference>